<evidence type="ECO:0000313" key="2">
    <source>
        <dbReference type="EMBL" id="QOR58208.1"/>
    </source>
</evidence>
<evidence type="ECO:0000256" key="1">
    <source>
        <dbReference type="SAM" id="Phobius"/>
    </source>
</evidence>
<reference evidence="2 3" key="1">
    <citation type="submission" date="2020-07" db="EMBL/GenBank/DDBJ databases">
        <title>Taxonomic proposal: Crassvirales, a new order of highly abundant and diverse bacterial viruses.</title>
        <authorList>
            <person name="Shkoporov A.N."/>
            <person name="Stockdale S.R."/>
            <person name="Guerin E."/>
            <person name="Ross R.P."/>
            <person name="Hill C."/>
        </authorList>
    </citation>
    <scope>NUCLEOTIDE SEQUENCE [LARGE SCALE GENOMIC DNA]</scope>
</reference>
<sequence>MDFGNILSEILRTTATSFDFAFVICVNVLAYLVIKLVDKLNGNKVVSTWNKRVITLVCALIMGVIYFSLKLGDVKVVLNSIILSFVFWSWIMKPILAFFNIDYRKFIEVEDNEPNQYPK</sequence>
<evidence type="ECO:0000313" key="3">
    <source>
        <dbReference type="Proteomes" id="UP000593899"/>
    </source>
</evidence>
<keyword evidence="1" id="KW-0812">Transmembrane</keyword>
<keyword evidence="1" id="KW-1133">Transmembrane helix</keyword>
<proteinExistence type="predicted"/>
<feature type="transmembrane region" description="Helical" evidence="1">
    <location>
        <begin position="81"/>
        <end position="99"/>
    </location>
</feature>
<dbReference type="Proteomes" id="UP000593899">
    <property type="component" value="Segment"/>
</dbReference>
<accession>A0A7M1RV40</accession>
<keyword evidence="1" id="KW-0472">Membrane</keyword>
<dbReference type="KEGG" id="vg:65128664"/>
<feature type="transmembrane region" description="Helical" evidence="1">
    <location>
        <begin position="49"/>
        <end position="69"/>
    </location>
</feature>
<name>A0A7M1RV40_9CAUD</name>
<feature type="transmembrane region" description="Helical" evidence="1">
    <location>
        <begin position="20"/>
        <end position="37"/>
    </location>
</feature>
<dbReference type="RefSeq" id="YP_010110366.1">
    <property type="nucleotide sequence ID" value="NC_055870.1"/>
</dbReference>
<protein>
    <submittedName>
        <fullName evidence="2">Uncharacterized protein</fullName>
    </submittedName>
</protein>
<dbReference type="GeneID" id="65128664"/>
<keyword evidence="3" id="KW-1185">Reference proteome</keyword>
<organism evidence="2 3">
    <name type="scientific">uncultured phage cr107_1</name>
    <dbReference type="NCBI Taxonomy" id="2772061"/>
    <lineage>
        <taxon>Viruses</taxon>
        <taxon>Duplodnaviria</taxon>
        <taxon>Heunggongvirae</taxon>
        <taxon>Uroviricota</taxon>
        <taxon>Caudoviricetes</taxon>
        <taxon>Crassvirales</taxon>
        <taxon>Intestiviridae</taxon>
        <taxon>Churivirinae</taxon>
        <taxon>Jahgtovirus</taxon>
        <taxon>Jahgtovirus intestinihominis</taxon>
    </lineage>
</organism>
<dbReference type="EMBL" id="MT774377">
    <property type="protein sequence ID" value="QOR58208.1"/>
    <property type="molecule type" value="Genomic_DNA"/>
</dbReference>